<name>A0AA89BNL3_PINIB</name>
<dbReference type="GO" id="GO:0006364">
    <property type="term" value="P:rRNA processing"/>
    <property type="evidence" value="ECO:0007669"/>
    <property type="project" value="UniProtKB-KW"/>
</dbReference>
<evidence type="ECO:0000256" key="2">
    <source>
        <dbReference type="ARBA" id="ARBA00008105"/>
    </source>
</evidence>
<feature type="compositionally biased region" description="Polar residues" evidence="6">
    <location>
        <begin position="243"/>
        <end position="259"/>
    </location>
</feature>
<dbReference type="AlphaFoldDB" id="A0AA89BNL3"/>
<evidence type="ECO:0000256" key="4">
    <source>
        <dbReference type="ARBA" id="ARBA00022552"/>
    </source>
</evidence>
<dbReference type="EMBL" id="VSWD01000010">
    <property type="protein sequence ID" value="KAK3089560.1"/>
    <property type="molecule type" value="Genomic_DNA"/>
</dbReference>
<accession>A0AA89BNL3</accession>
<dbReference type="PANTHER" id="PTHR12838">
    <property type="entry name" value="U3 SMALL NUCLEOLAR RNA-ASSOCIATED PROTEIN 11"/>
    <property type="match status" value="1"/>
</dbReference>
<evidence type="ECO:0000256" key="3">
    <source>
        <dbReference type="ARBA" id="ARBA00020121"/>
    </source>
</evidence>
<keyword evidence="8" id="KW-1185">Reference proteome</keyword>
<keyword evidence="5" id="KW-0539">Nucleus</keyword>
<dbReference type="Pfam" id="PF03998">
    <property type="entry name" value="Utp11"/>
    <property type="match status" value="1"/>
</dbReference>
<comment type="similarity">
    <text evidence="2">Belongs to the UTP11 family.</text>
</comment>
<sequence>MASLKNANKARARSHRERGQVESRAHLGFLEKKKDYRARAEDYQRKQNTLKFLKRKALDRNPDEFYFNMVKTQKTEGVHQERESTEPVHTEAELKLMYSQDQRYINMKRTSELRKIERLKSSLHVLDSETKPKNKHTVFVDSEKEAKDFDAAKYFNTHPALVNRTYNRPTLETLEKDRMGGDLDETDIEEMVRERDSKYSELAKRIEREKQLNVIHQKMETKKHLMRQPNNFPEPHRKERRGSPTTLGYSTHSRTLTVRTQRRHAQNDMQMVQGTPNHIETSNINDYT</sequence>
<evidence type="ECO:0000313" key="7">
    <source>
        <dbReference type="EMBL" id="KAK3089560.1"/>
    </source>
</evidence>
<reference evidence="7" key="1">
    <citation type="submission" date="2019-08" db="EMBL/GenBank/DDBJ databases">
        <title>The improved chromosome-level genome for the pearl oyster Pinctada fucata martensii using PacBio sequencing and Hi-C.</title>
        <authorList>
            <person name="Zheng Z."/>
        </authorList>
    </citation>
    <scope>NUCLEOTIDE SEQUENCE</scope>
    <source>
        <strain evidence="7">ZZ-2019</strain>
        <tissue evidence="7">Adductor muscle</tissue>
    </source>
</reference>
<dbReference type="InterPro" id="IPR007144">
    <property type="entry name" value="SSU_processome_Utp11"/>
</dbReference>
<evidence type="ECO:0000256" key="5">
    <source>
        <dbReference type="ARBA" id="ARBA00023242"/>
    </source>
</evidence>
<dbReference type="GO" id="GO:0032040">
    <property type="term" value="C:small-subunit processome"/>
    <property type="evidence" value="ECO:0007669"/>
    <property type="project" value="InterPro"/>
</dbReference>
<evidence type="ECO:0000256" key="6">
    <source>
        <dbReference type="SAM" id="MobiDB-lite"/>
    </source>
</evidence>
<feature type="compositionally biased region" description="Polar residues" evidence="6">
    <location>
        <begin position="267"/>
        <end position="288"/>
    </location>
</feature>
<organism evidence="7 8">
    <name type="scientific">Pinctada imbricata</name>
    <name type="common">Atlantic pearl-oyster</name>
    <name type="synonym">Pinctada martensii</name>
    <dbReference type="NCBI Taxonomy" id="66713"/>
    <lineage>
        <taxon>Eukaryota</taxon>
        <taxon>Metazoa</taxon>
        <taxon>Spiralia</taxon>
        <taxon>Lophotrochozoa</taxon>
        <taxon>Mollusca</taxon>
        <taxon>Bivalvia</taxon>
        <taxon>Autobranchia</taxon>
        <taxon>Pteriomorphia</taxon>
        <taxon>Pterioida</taxon>
        <taxon>Pterioidea</taxon>
        <taxon>Pteriidae</taxon>
        <taxon>Pinctada</taxon>
    </lineage>
</organism>
<proteinExistence type="inferred from homology"/>
<protein>
    <recommendedName>
        <fullName evidence="3">Probable U3 small nucleolar RNA-associated protein 11</fullName>
    </recommendedName>
</protein>
<feature type="region of interest" description="Disordered" evidence="6">
    <location>
        <begin position="222"/>
        <end position="288"/>
    </location>
</feature>
<evidence type="ECO:0000256" key="1">
    <source>
        <dbReference type="ARBA" id="ARBA00004604"/>
    </source>
</evidence>
<evidence type="ECO:0000313" key="8">
    <source>
        <dbReference type="Proteomes" id="UP001186944"/>
    </source>
</evidence>
<feature type="compositionally biased region" description="Basic and acidic residues" evidence="6">
    <location>
        <begin position="17"/>
        <end position="26"/>
    </location>
</feature>
<dbReference type="Proteomes" id="UP001186944">
    <property type="component" value="Unassembled WGS sequence"/>
</dbReference>
<feature type="region of interest" description="Disordered" evidence="6">
    <location>
        <begin position="1"/>
        <end position="26"/>
    </location>
</feature>
<comment type="caution">
    <text evidence="7">The sequence shown here is derived from an EMBL/GenBank/DDBJ whole genome shotgun (WGS) entry which is preliminary data.</text>
</comment>
<gene>
    <name evidence="7" type="ORF">FSP39_004626</name>
</gene>
<comment type="subcellular location">
    <subcellularLocation>
        <location evidence="1">Nucleus</location>
        <location evidence="1">Nucleolus</location>
    </subcellularLocation>
</comment>
<keyword evidence="4" id="KW-0698">rRNA processing</keyword>
<dbReference type="PANTHER" id="PTHR12838:SF0">
    <property type="entry name" value="U3 SMALL NUCLEOLAR RNA-ASSOCIATED PROTEIN 11-RELATED"/>
    <property type="match status" value="1"/>
</dbReference>